<protein>
    <submittedName>
        <fullName evidence="1">Uncharacterized protein</fullName>
    </submittedName>
</protein>
<evidence type="ECO:0000313" key="1">
    <source>
        <dbReference type="EMBL" id="HIW08404.1"/>
    </source>
</evidence>
<gene>
    <name evidence="1" type="ORF">H9890_03255</name>
</gene>
<sequence>MSNEIMFPDVNAQALKIVKYNLENPDVTISEKTEAIKRVAEMKAHDNLSKADLIFALRWLFRYYDFLEE</sequence>
<evidence type="ECO:0000313" key="2">
    <source>
        <dbReference type="Proteomes" id="UP000823933"/>
    </source>
</evidence>
<comment type="caution">
    <text evidence="1">The sequence shown here is derived from an EMBL/GenBank/DDBJ whole genome shotgun (WGS) entry which is preliminary data.</text>
</comment>
<dbReference type="AlphaFoldDB" id="A0A9D1TWR6"/>
<reference evidence="1" key="2">
    <citation type="submission" date="2021-04" db="EMBL/GenBank/DDBJ databases">
        <authorList>
            <person name="Gilroy R."/>
        </authorList>
    </citation>
    <scope>NUCLEOTIDE SEQUENCE</scope>
    <source>
        <strain evidence="1">ChiHcolR34-3080</strain>
    </source>
</reference>
<proteinExistence type="predicted"/>
<name>A0A9D1TWR6_9FIRM</name>
<organism evidence="1 2">
    <name type="scientific">Candidatus Faecalibacterium intestinigallinarum</name>
    <dbReference type="NCBI Taxonomy" id="2838581"/>
    <lineage>
        <taxon>Bacteria</taxon>
        <taxon>Bacillati</taxon>
        <taxon>Bacillota</taxon>
        <taxon>Clostridia</taxon>
        <taxon>Eubacteriales</taxon>
        <taxon>Oscillospiraceae</taxon>
        <taxon>Faecalibacterium</taxon>
    </lineage>
</organism>
<dbReference type="EMBL" id="DXHQ01000037">
    <property type="protein sequence ID" value="HIW08404.1"/>
    <property type="molecule type" value="Genomic_DNA"/>
</dbReference>
<reference evidence="1" key="1">
    <citation type="journal article" date="2021" name="PeerJ">
        <title>Extensive microbial diversity within the chicken gut microbiome revealed by metagenomics and culture.</title>
        <authorList>
            <person name="Gilroy R."/>
            <person name="Ravi A."/>
            <person name="Getino M."/>
            <person name="Pursley I."/>
            <person name="Horton D.L."/>
            <person name="Alikhan N.F."/>
            <person name="Baker D."/>
            <person name="Gharbi K."/>
            <person name="Hall N."/>
            <person name="Watson M."/>
            <person name="Adriaenssens E.M."/>
            <person name="Foster-Nyarko E."/>
            <person name="Jarju S."/>
            <person name="Secka A."/>
            <person name="Antonio M."/>
            <person name="Oren A."/>
            <person name="Chaudhuri R.R."/>
            <person name="La Ragione R."/>
            <person name="Hildebrand F."/>
            <person name="Pallen M.J."/>
        </authorList>
    </citation>
    <scope>NUCLEOTIDE SEQUENCE</scope>
    <source>
        <strain evidence="1">ChiHcolR34-3080</strain>
    </source>
</reference>
<accession>A0A9D1TWR6</accession>
<dbReference type="Proteomes" id="UP000823933">
    <property type="component" value="Unassembled WGS sequence"/>
</dbReference>